<evidence type="ECO:0000256" key="5">
    <source>
        <dbReference type="ARBA" id="ARBA00022989"/>
    </source>
</evidence>
<keyword evidence="10" id="KW-1185">Reference proteome</keyword>
<comment type="caution">
    <text evidence="9">The sequence shown here is derived from an EMBL/GenBank/DDBJ whole genome shotgun (WGS) entry which is preliminary data.</text>
</comment>
<comment type="subcellular location">
    <subcellularLocation>
        <location evidence="1">Cell membrane</location>
        <topology evidence="1">Multi-pass membrane protein</topology>
    </subcellularLocation>
</comment>
<feature type="transmembrane region" description="Helical" evidence="8">
    <location>
        <begin position="219"/>
        <end position="244"/>
    </location>
</feature>
<reference evidence="9 10" key="1">
    <citation type="submission" date="2016-02" db="EMBL/GenBank/DDBJ databases">
        <title>Genome analysis of coral dinoflagellate symbionts highlights evolutionary adaptations to a symbiotic lifestyle.</title>
        <authorList>
            <person name="Aranda M."/>
            <person name="Li Y."/>
            <person name="Liew Y.J."/>
            <person name="Baumgarten S."/>
            <person name="Simakov O."/>
            <person name="Wilson M."/>
            <person name="Piel J."/>
            <person name="Ashoor H."/>
            <person name="Bougouffa S."/>
            <person name="Bajic V.B."/>
            <person name="Ryu T."/>
            <person name="Ravasi T."/>
            <person name="Bayer T."/>
            <person name="Micklem G."/>
            <person name="Kim H."/>
            <person name="Bhak J."/>
            <person name="Lajeunesse T.C."/>
            <person name="Voolstra C.R."/>
        </authorList>
    </citation>
    <scope>NUCLEOTIDE SEQUENCE [LARGE SCALE GENOMIC DNA]</scope>
    <source>
        <strain evidence="9 10">CCMP2467</strain>
    </source>
</reference>
<dbReference type="InterPro" id="IPR003370">
    <property type="entry name" value="Chromate_transpt"/>
</dbReference>
<evidence type="ECO:0000256" key="8">
    <source>
        <dbReference type="SAM" id="Phobius"/>
    </source>
</evidence>
<feature type="transmembrane region" description="Helical" evidence="8">
    <location>
        <begin position="366"/>
        <end position="385"/>
    </location>
</feature>
<proteinExistence type="inferred from homology"/>
<dbReference type="GO" id="GO:0005886">
    <property type="term" value="C:plasma membrane"/>
    <property type="evidence" value="ECO:0007669"/>
    <property type="project" value="UniProtKB-SubCell"/>
</dbReference>
<evidence type="ECO:0000256" key="6">
    <source>
        <dbReference type="ARBA" id="ARBA00023136"/>
    </source>
</evidence>
<dbReference type="InterPro" id="IPR014047">
    <property type="entry name" value="Chr_Tranpt_l_chain"/>
</dbReference>
<feature type="transmembrane region" description="Helical" evidence="8">
    <location>
        <begin position="510"/>
        <end position="532"/>
    </location>
</feature>
<feature type="transmembrane region" description="Helical" evidence="8">
    <location>
        <begin position="473"/>
        <end position="498"/>
    </location>
</feature>
<dbReference type="EMBL" id="LSRX01000822">
    <property type="protein sequence ID" value="OLP88272.1"/>
    <property type="molecule type" value="Genomic_DNA"/>
</dbReference>
<evidence type="ECO:0000313" key="10">
    <source>
        <dbReference type="Proteomes" id="UP000186817"/>
    </source>
</evidence>
<accession>A0A1Q9CZC2</accession>
<dbReference type="AlphaFoldDB" id="A0A1Q9CZC2"/>
<feature type="transmembrane region" description="Helical" evidence="8">
    <location>
        <begin position="256"/>
        <end position="282"/>
    </location>
</feature>
<feature type="transmembrane region" description="Helical" evidence="8">
    <location>
        <begin position="294"/>
        <end position="313"/>
    </location>
</feature>
<dbReference type="PANTHER" id="PTHR33567:SF3">
    <property type="entry name" value="CHROMATE ION TRANSPORTER (EUROFUNG)"/>
    <property type="match status" value="1"/>
</dbReference>
<keyword evidence="3" id="KW-1003">Cell membrane</keyword>
<feature type="compositionally biased region" description="Basic residues" evidence="7">
    <location>
        <begin position="70"/>
        <end position="86"/>
    </location>
</feature>
<evidence type="ECO:0000256" key="7">
    <source>
        <dbReference type="SAM" id="MobiDB-lite"/>
    </source>
</evidence>
<keyword evidence="5 8" id="KW-1133">Transmembrane helix</keyword>
<evidence type="ECO:0000256" key="2">
    <source>
        <dbReference type="ARBA" id="ARBA00005262"/>
    </source>
</evidence>
<name>A0A1Q9CZC2_SYMMI</name>
<evidence type="ECO:0000256" key="1">
    <source>
        <dbReference type="ARBA" id="ARBA00004651"/>
    </source>
</evidence>
<dbReference type="NCBIfam" id="TIGR00937">
    <property type="entry name" value="2A51"/>
    <property type="match status" value="1"/>
</dbReference>
<sequence length="596" mass="63422">MPSNGLESGDSVRLTSTQAAINWQEARRPPGHWKERWEPELDKDLARSRSKKRGRSADRVPEAGDEKQVGRKKQKRIEKLQAKKARVANTSAAAAKKAADEAAEAVKGKAKAKDGQLSKGAIGTGRLSMASAEIDVEEAKTPAPAKVGFADIAKHFVLMGWTAFGGPAAHVGLFQKTFVERLGWMSADVFTELFAVCQCMPGPSSTQMSFALGTTKQGVAGGLLSGILFQYPGAIMMTIFGLTAHNWATPQVISDYTWLAGLVGGLSAAGVALVASAAIGLWNKACGSADAKALAGFCCIVLLYYSAELIAPVERNGRNWMWIFPTLIVFGGAFTYLWRGPLPESKTSAVPTAEESGVEHFGLGPIGGAMLIVLVALVFVASYVLPSVLEESDFKRLFWFSAFWRTGTVIWGGGQVVLPLLENEMVPTGWVDKSVFFAGLALAQAMPGPLFNFAAFLGAAAGYKAYMTVGEGVLGAVLCWLGLFGPGVMLIFGILPFWGQFRSNDTYKRALPGLNAAAVGLLCAALVQMGAGVRENNTKPNGPIPKEASTCIGLIAFWGVHWLKFADRPMLSQVQAPIVVVVCGILGLISGAIEMR</sequence>
<dbReference type="OrthoDB" id="2160638at2759"/>
<feature type="transmembrane region" description="Helical" evidence="8">
    <location>
        <begin position="397"/>
        <end position="414"/>
    </location>
</feature>
<feature type="compositionally biased region" description="Basic and acidic residues" evidence="7">
    <location>
        <begin position="55"/>
        <end position="69"/>
    </location>
</feature>
<feature type="transmembrane region" description="Helical" evidence="8">
    <location>
        <begin position="574"/>
        <end position="593"/>
    </location>
</feature>
<dbReference type="Pfam" id="PF02417">
    <property type="entry name" value="Chromate_transp"/>
    <property type="match status" value="2"/>
</dbReference>
<organism evidence="9 10">
    <name type="scientific">Symbiodinium microadriaticum</name>
    <name type="common">Dinoflagellate</name>
    <name type="synonym">Zooxanthella microadriatica</name>
    <dbReference type="NCBI Taxonomy" id="2951"/>
    <lineage>
        <taxon>Eukaryota</taxon>
        <taxon>Sar</taxon>
        <taxon>Alveolata</taxon>
        <taxon>Dinophyceae</taxon>
        <taxon>Suessiales</taxon>
        <taxon>Symbiodiniaceae</taxon>
        <taxon>Symbiodinium</taxon>
    </lineage>
</organism>
<dbReference type="OMA" id="GMEPFWV"/>
<feature type="region of interest" description="Disordered" evidence="7">
    <location>
        <begin position="1"/>
        <end position="89"/>
    </location>
</feature>
<evidence type="ECO:0000313" key="9">
    <source>
        <dbReference type="EMBL" id="OLP88272.1"/>
    </source>
</evidence>
<keyword evidence="6 8" id="KW-0472">Membrane</keyword>
<dbReference type="GO" id="GO:0015109">
    <property type="term" value="F:chromate transmembrane transporter activity"/>
    <property type="evidence" value="ECO:0007669"/>
    <property type="project" value="InterPro"/>
</dbReference>
<evidence type="ECO:0000256" key="4">
    <source>
        <dbReference type="ARBA" id="ARBA00022692"/>
    </source>
</evidence>
<dbReference type="PANTHER" id="PTHR33567">
    <property type="entry name" value="CHROMATE ION TRANSPORTER (EUROFUNG)"/>
    <property type="match status" value="1"/>
</dbReference>
<protein>
    <submittedName>
        <fullName evidence="9">Putative chromate transport protein</fullName>
    </submittedName>
</protein>
<keyword evidence="4 8" id="KW-0812">Transmembrane</keyword>
<dbReference type="Proteomes" id="UP000186817">
    <property type="component" value="Unassembled WGS sequence"/>
</dbReference>
<comment type="similarity">
    <text evidence="2">Belongs to the chromate ion transporter (CHR) (TC 2.A.51) family.</text>
</comment>
<feature type="compositionally biased region" description="Basic and acidic residues" evidence="7">
    <location>
        <begin position="25"/>
        <end position="47"/>
    </location>
</feature>
<feature type="transmembrane region" description="Helical" evidence="8">
    <location>
        <begin position="320"/>
        <end position="338"/>
    </location>
</feature>
<evidence type="ECO:0000256" key="3">
    <source>
        <dbReference type="ARBA" id="ARBA00022475"/>
    </source>
</evidence>
<gene>
    <name evidence="9" type="primary">srpC</name>
    <name evidence="9" type="ORF">AK812_SmicGene30422</name>
</gene>
<feature type="transmembrane region" description="Helical" evidence="8">
    <location>
        <begin position="434"/>
        <end position="461"/>
    </location>
</feature>